<organism evidence="1 2">
    <name type="scientific">Dryococelus australis</name>
    <dbReference type="NCBI Taxonomy" id="614101"/>
    <lineage>
        <taxon>Eukaryota</taxon>
        <taxon>Metazoa</taxon>
        <taxon>Ecdysozoa</taxon>
        <taxon>Arthropoda</taxon>
        <taxon>Hexapoda</taxon>
        <taxon>Insecta</taxon>
        <taxon>Pterygota</taxon>
        <taxon>Neoptera</taxon>
        <taxon>Polyneoptera</taxon>
        <taxon>Phasmatodea</taxon>
        <taxon>Verophasmatodea</taxon>
        <taxon>Anareolatae</taxon>
        <taxon>Phasmatidae</taxon>
        <taxon>Eurycanthinae</taxon>
        <taxon>Dryococelus</taxon>
    </lineage>
</organism>
<sequence>MSGCGTLSFICGFIMFKNVKVKHEAVLSNIQGFVQRLKRGEKFVFCTCVDVINIAHCGRNYITNHVKCLKHVGYVKSQEENSIISSFFNTANAKLDVTKAEFLLVLFLVLSTIFHLAQKILPMPCSEKCSQTWVSQNNFSVPI</sequence>
<name>A0ABQ9H689_9NEOP</name>
<dbReference type="Proteomes" id="UP001159363">
    <property type="component" value="Chromosome 6"/>
</dbReference>
<keyword evidence="2" id="KW-1185">Reference proteome</keyword>
<dbReference type="EMBL" id="JARBHB010000007">
    <property type="protein sequence ID" value="KAJ8879813.1"/>
    <property type="molecule type" value="Genomic_DNA"/>
</dbReference>
<reference evidence="1 2" key="1">
    <citation type="submission" date="2023-02" db="EMBL/GenBank/DDBJ databases">
        <title>LHISI_Scaffold_Assembly.</title>
        <authorList>
            <person name="Stuart O.P."/>
            <person name="Cleave R."/>
            <person name="Magrath M.J.L."/>
            <person name="Mikheyev A.S."/>
        </authorList>
    </citation>
    <scope>NUCLEOTIDE SEQUENCE [LARGE SCALE GENOMIC DNA]</scope>
    <source>
        <strain evidence="1">Daus_M_001</strain>
        <tissue evidence="1">Leg muscle</tissue>
    </source>
</reference>
<protein>
    <submittedName>
        <fullName evidence="1">Uncharacterized protein</fullName>
    </submittedName>
</protein>
<evidence type="ECO:0000313" key="1">
    <source>
        <dbReference type="EMBL" id="KAJ8879813.1"/>
    </source>
</evidence>
<accession>A0ABQ9H689</accession>
<comment type="caution">
    <text evidence="1">The sequence shown here is derived from an EMBL/GenBank/DDBJ whole genome shotgun (WGS) entry which is preliminary data.</text>
</comment>
<gene>
    <name evidence="1" type="ORF">PR048_020421</name>
</gene>
<proteinExistence type="predicted"/>
<evidence type="ECO:0000313" key="2">
    <source>
        <dbReference type="Proteomes" id="UP001159363"/>
    </source>
</evidence>